<gene>
    <name evidence="3 4" type="primary">LOC114342434</name>
</gene>
<feature type="compositionally biased region" description="Polar residues" evidence="1">
    <location>
        <begin position="267"/>
        <end position="279"/>
    </location>
</feature>
<evidence type="ECO:0000256" key="1">
    <source>
        <dbReference type="SAM" id="MobiDB-lite"/>
    </source>
</evidence>
<feature type="compositionally biased region" description="Basic and acidic residues" evidence="1">
    <location>
        <begin position="280"/>
        <end position="291"/>
    </location>
</feature>
<feature type="region of interest" description="Disordered" evidence="1">
    <location>
        <begin position="240"/>
        <end position="325"/>
    </location>
</feature>
<feature type="compositionally biased region" description="Basic and acidic residues" evidence="1">
    <location>
        <begin position="176"/>
        <end position="188"/>
    </location>
</feature>
<dbReference type="PANTHER" id="PTHR19303">
    <property type="entry name" value="TRANSPOSON"/>
    <property type="match status" value="1"/>
</dbReference>
<sequence>MICGSANGILLPPYIIYKVTHLYDTWKESGPVGAPCCDQPCCSRGSRYNRTLSGWIDTVTFRDWFMTSFLPHAKRLQGRKVLLGDNLSSHLDGDVIKTCNENNISFVCLVPNSTHLCQPLDVGFFRPMKSAWRATLTTWKLQNLRLTTVPKDRFPILLRQCLDQMDKSKFQPSKHRSSEPRPGDKEESAVRRNLINSFAATGIYPLNKCEVLNKLPSNENDGEIVQNVESVLTNFLKEKMFGNNDNNTSKPLRKKRLNVDPGKSIATIESSDSENSSIHDAQESDHDKLESETDELISDEKETGSTKHHGKNESSNISNDIGECSGMGPIKNSPFIKPSVDNLEKDCFVVVQFIYDKQLKTEKI</sequence>
<dbReference type="Pfam" id="PF03184">
    <property type="entry name" value="DDE_1"/>
    <property type="match status" value="1"/>
</dbReference>
<dbReference type="InterPro" id="IPR004875">
    <property type="entry name" value="DDE_SF_endonuclease_dom"/>
</dbReference>
<organism evidence="4">
    <name type="scientific">Diabrotica virgifera virgifera</name>
    <name type="common">western corn rootworm</name>
    <dbReference type="NCBI Taxonomy" id="50390"/>
    <lineage>
        <taxon>Eukaryota</taxon>
        <taxon>Metazoa</taxon>
        <taxon>Ecdysozoa</taxon>
        <taxon>Arthropoda</taxon>
        <taxon>Hexapoda</taxon>
        <taxon>Insecta</taxon>
        <taxon>Pterygota</taxon>
        <taxon>Neoptera</taxon>
        <taxon>Endopterygota</taxon>
        <taxon>Coleoptera</taxon>
        <taxon>Polyphaga</taxon>
        <taxon>Cucujiformia</taxon>
        <taxon>Chrysomeloidea</taxon>
        <taxon>Chrysomelidae</taxon>
        <taxon>Galerucinae</taxon>
        <taxon>Diabroticina</taxon>
        <taxon>Diabroticites</taxon>
        <taxon>Diabrotica</taxon>
    </lineage>
</organism>
<dbReference type="RefSeq" id="XP_028149044.1">
    <property type="nucleotide sequence ID" value="XM_028293243.1"/>
</dbReference>
<dbReference type="PANTHER" id="PTHR19303:SF57">
    <property type="entry name" value="HTH CENPB-TYPE DOMAIN-CONTAINING PROTEIN"/>
    <property type="match status" value="1"/>
</dbReference>
<proteinExistence type="predicted"/>
<dbReference type="Gene3D" id="3.30.420.10">
    <property type="entry name" value="Ribonuclease H-like superfamily/Ribonuclease H"/>
    <property type="match status" value="1"/>
</dbReference>
<dbReference type="InterPro" id="IPR050863">
    <property type="entry name" value="CenT-Element_Derived"/>
</dbReference>
<reference evidence="3 4" key="1">
    <citation type="submission" date="2025-04" db="UniProtKB">
        <authorList>
            <consortium name="RefSeq"/>
        </authorList>
    </citation>
    <scope>IDENTIFICATION</scope>
    <source>
        <tissue evidence="3 4">Whole insect</tissue>
    </source>
</reference>
<dbReference type="InterPro" id="IPR036397">
    <property type="entry name" value="RNaseH_sf"/>
</dbReference>
<protein>
    <submittedName>
        <fullName evidence="3">Uncharacterized protein LOC114342434 isoform X1</fullName>
    </submittedName>
    <submittedName>
        <fullName evidence="4">Uncharacterized protein LOC114342434 isoform X2</fullName>
    </submittedName>
</protein>
<evidence type="ECO:0000313" key="4">
    <source>
        <dbReference type="RefSeq" id="XP_028149045.1"/>
    </source>
</evidence>
<name>A0A6P7GZ27_DIAVI</name>
<accession>A0A6P7GZ27</accession>
<feature type="domain" description="DDE-1" evidence="2">
    <location>
        <begin position="2"/>
        <end position="154"/>
    </location>
</feature>
<dbReference type="GO" id="GO:0003677">
    <property type="term" value="F:DNA binding"/>
    <property type="evidence" value="ECO:0007669"/>
    <property type="project" value="TreeGrafter"/>
</dbReference>
<dbReference type="RefSeq" id="XP_028149045.1">
    <property type="nucleotide sequence ID" value="XM_028293244.1"/>
</dbReference>
<dbReference type="AlphaFoldDB" id="A0A6P7GZ27"/>
<evidence type="ECO:0000313" key="3">
    <source>
        <dbReference type="RefSeq" id="XP_028149044.1"/>
    </source>
</evidence>
<evidence type="ECO:0000259" key="2">
    <source>
        <dbReference type="Pfam" id="PF03184"/>
    </source>
</evidence>
<dbReference type="GO" id="GO:0005634">
    <property type="term" value="C:nucleus"/>
    <property type="evidence" value="ECO:0007669"/>
    <property type="project" value="TreeGrafter"/>
</dbReference>
<feature type="region of interest" description="Disordered" evidence="1">
    <location>
        <begin position="167"/>
        <end position="188"/>
    </location>
</feature>